<feature type="compositionally biased region" description="Basic and acidic residues" evidence="1">
    <location>
        <begin position="1"/>
        <end position="19"/>
    </location>
</feature>
<organism evidence="2">
    <name type="scientific">Solanum chacoense</name>
    <name type="common">Chaco potato</name>
    <dbReference type="NCBI Taxonomy" id="4108"/>
    <lineage>
        <taxon>Eukaryota</taxon>
        <taxon>Viridiplantae</taxon>
        <taxon>Streptophyta</taxon>
        <taxon>Embryophyta</taxon>
        <taxon>Tracheophyta</taxon>
        <taxon>Spermatophyta</taxon>
        <taxon>Magnoliopsida</taxon>
        <taxon>eudicotyledons</taxon>
        <taxon>Gunneridae</taxon>
        <taxon>Pentapetalae</taxon>
        <taxon>asterids</taxon>
        <taxon>lamiids</taxon>
        <taxon>Solanales</taxon>
        <taxon>Solanaceae</taxon>
        <taxon>Solanoideae</taxon>
        <taxon>Solaneae</taxon>
        <taxon>Solanum</taxon>
    </lineage>
</organism>
<reference evidence="2" key="1">
    <citation type="submission" date="2015-12" db="EMBL/GenBank/DDBJ databases">
        <title>Gene expression during late stages of embryo sac development: a critical building block for successful pollen-pistil interactions.</title>
        <authorList>
            <person name="Liu Y."/>
            <person name="Joly V."/>
            <person name="Sabar M."/>
            <person name="Matton D.P."/>
        </authorList>
    </citation>
    <scope>NUCLEOTIDE SEQUENCE</scope>
</reference>
<dbReference type="EMBL" id="GEDG01015165">
    <property type="protein sequence ID" value="JAP23723.1"/>
    <property type="molecule type" value="Transcribed_RNA"/>
</dbReference>
<evidence type="ECO:0000256" key="1">
    <source>
        <dbReference type="SAM" id="MobiDB-lite"/>
    </source>
</evidence>
<evidence type="ECO:0000313" key="2">
    <source>
        <dbReference type="EMBL" id="JAP23723.1"/>
    </source>
</evidence>
<name>A0A0V0HW35_SOLCH</name>
<feature type="region of interest" description="Disordered" evidence="1">
    <location>
        <begin position="1"/>
        <end position="20"/>
    </location>
</feature>
<accession>A0A0V0HW35</accession>
<sequence>MKIKERNLTHPNIRRKESKISSSKAVWRYKSELLSSNHNSENNNHLIKQKITRGNNQLLPNYQYSKNQTPMNNRYVKCKQKLCWLVFKQIQS</sequence>
<proteinExistence type="predicted"/>
<dbReference type="AlphaFoldDB" id="A0A0V0HW35"/>
<protein>
    <submittedName>
        <fullName evidence="2">Putative ovule protein</fullName>
    </submittedName>
</protein>